<name>A0A0C3NQC7_PHLG1</name>
<gene>
    <name evidence="2" type="ORF">PHLGIDRAFT_127707</name>
</gene>
<accession>A0A0C3NQC7</accession>
<feature type="region of interest" description="Disordered" evidence="1">
    <location>
        <begin position="323"/>
        <end position="356"/>
    </location>
</feature>
<dbReference type="OrthoDB" id="3269282at2759"/>
<feature type="compositionally biased region" description="Low complexity" evidence="1">
    <location>
        <begin position="328"/>
        <end position="341"/>
    </location>
</feature>
<dbReference type="Proteomes" id="UP000053257">
    <property type="component" value="Unassembled WGS sequence"/>
</dbReference>
<feature type="region of interest" description="Disordered" evidence="1">
    <location>
        <begin position="64"/>
        <end position="90"/>
    </location>
</feature>
<proteinExistence type="predicted"/>
<feature type="region of interest" description="Disordered" evidence="1">
    <location>
        <begin position="117"/>
        <end position="141"/>
    </location>
</feature>
<protein>
    <submittedName>
        <fullName evidence="2">Uncharacterized protein</fullName>
    </submittedName>
</protein>
<dbReference type="STRING" id="745531.A0A0C3NQC7"/>
<sequence>MACSLSLEVPTIHTAPHVFHDDDDDLASRPPLVQFDDTCVVIPDPVAQSRMPRLIKKSYSLPLWRRTSPSNRPPDAVQTPSSPEDKSAMSITVSVPSFARSRSPTRGEHVHQPLVSSLLNGEHPAPRRPARRPSLPLPPPVDAATLPLRPCCRECYPITEECLKEGVVWTEKFTRGARRRRNSSAETHAHAHTQRHRRVCDDVPGFGAVVLVDEVDHRWGTSSVAPASAPRLQQPGGADAGLLPSFSRRLNVAESSTATTAAIAEEAEDDAHFPLPSSSSRAPPLFSPSASAALSSSPLTFGHDELSRSSVYFTPDASPAISPWDVEGSSSGSDSPTSPGAPITPPQTFARSIPIPSAKPSESVYTDASLSSFELVQSPASPSQLSTSPGARRKQFMHMPHLPSAGSLLRAGADIFRGVSVIGSGGPMPLSV</sequence>
<keyword evidence="3" id="KW-1185">Reference proteome</keyword>
<dbReference type="AlphaFoldDB" id="A0A0C3NQC7"/>
<evidence type="ECO:0000256" key="1">
    <source>
        <dbReference type="SAM" id="MobiDB-lite"/>
    </source>
</evidence>
<dbReference type="HOGENOM" id="CLU_605492_0_0_1"/>
<reference evidence="2 3" key="1">
    <citation type="journal article" date="2014" name="PLoS Genet.">
        <title>Analysis of the Phlebiopsis gigantea genome, transcriptome and secretome provides insight into its pioneer colonization strategies of wood.</title>
        <authorList>
            <person name="Hori C."/>
            <person name="Ishida T."/>
            <person name="Igarashi K."/>
            <person name="Samejima M."/>
            <person name="Suzuki H."/>
            <person name="Master E."/>
            <person name="Ferreira P."/>
            <person name="Ruiz-Duenas F.J."/>
            <person name="Held B."/>
            <person name="Canessa P."/>
            <person name="Larrondo L.F."/>
            <person name="Schmoll M."/>
            <person name="Druzhinina I.S."/>
            <person name="Kubicek C.P."/>
            <person name="Gaskell J.A."/>
            <person name="Kersten P."/>
            <person name="St John F."/>
            <person name="Glasner J."/>
            <person name="Sabat G."/>
            <person name="Splinter BonDurant S."/>
            <person name="Syed K."/>
            <person name="Yadav J."/>
            <person name="Mgbeahuruike A.C."/>
            <person name="Kovalchuk A."/>
            <person name="Asiegbu F.O."/>
            <person name="Lackner G."/>
            <person name="Hoffmeister D."/>
            <person name="Rencoret J."/>
            <person name="Gutierrez A."/>
            <person name="Sun H."/>
            <person name="Lindquist E."/>
            <person name="Barry K."/>
            <person name="Riley R."/>
            <person name="Grigoriev I.V."/>
            <person name="Henrissat B."/>
            <person name="Kues U."/>
            <person name="Berka R.M."/>
            <person name="Martinez A.T."/>
            <person name="Covert S.F."/>
            <person name="Blanchette R.A."/>
            <person name="Cullen D."/>
        </authorList>
    </citation>
    <scope>NUCLEOTIDE SEQUENCE [LARGE SCALE GENOMIC DNA]</scope>
    <source>
        <strain evidence="2 3">11061_1 CR5-6</strain>
    </source>
</reference>
<dbReference type="EMBL" id="KN840499">
    <property type="protein sequence ID" value="KIP07344.1"/>
    <property type="molecule type" value="Genomic_DNA"/>
</dbReference>
<organism evidence="2 3">
    <name type="scientific">Phlebiopsis gigantea (strain 11061_1 CR5-6)</name>
    <name type="common">White-rot fungus</name>
    <name type="synonym">Peniophora gigantea</name>
    <dbReference type="NCBI Taxonomy" id="745531"/>
    <lineage>
        <taxon>Eukaryota</taxon>
        <taxon>Fungi</taxon>
        <taxon>Dikarya</taxon>
        <taxon>Basidiomycota</taxon>
        <taxon>Agaricomycotina</taxon>
        <taxon>Agaricomycetes</taxon>
        <taxon>Polyporales</taxon>
        <taxon>Phanerochaetaceae</taxon>
        <taxon>Phlebiopsis</taxon>
    </lineage>
</organism>
<evidence type="ECO:0000313" key="3">
    <source>
        <dbReference type="Proteomes" id="UP000053257"/>
    </source>
</evidence>
<evidence type="ECO:0000313" key="2">
    <source>
        <dbReference type="EMBL" id="KIP07344.1"/>
    </source>
</evidence>